<organism evidence="1 2">
    <name type="scientific">Novosphingobium clariflavum</name>
    <dbReference type="NCBI Taxonomy" id="2029884"/>
    <lineage>
        <taxon>Bacteria</taxon>
        <taxon>Pseudomonadati</taxon>
        <taxon>Pseudomonadota</taxon>
        <taxon>Alphaproteobacteria</taxon>
        <taxon>Sphingomonadales</taxon>
        <taxon>Sphingomonadaceae</taxon>
        <taxon>Novosphingobium</taxon>
    </lineage>
</organism>
<evidence type="ECO:0000313" key="1">
    <source>
        <dbReference type="EMBL" id="MFC0683574.1"/>
    </source>
</evidence>
<proteinExistence type="predicted"/>
<keyword evidence="2" id="KW-1185">Reference proteome</keyword>
<gene>
    <name evidence="1" type="ORF">ACFFF8_03085</name>
</gene>
<evidence type="ECO:0000313" key="2">
    <source>
        <dbReference type="Proteomes" id="UP001589858"/>
    </source>
</evidence>
<accession>A0ABV6S447</accession>
<dbReference type="RefSeq" id="WP_267221711.1">
    <property type="nucleotide sequence ID" value="NZ_JAPCWC010000011.1"/>
</dbReference>
<dbReference type="Proteomes" id="UP001589858">
    <property type="component" value="Unassembled WGS sequence"/>
</dbReference>
<comment type="caution">
    <text evidence="1">The sequence shown here is derived from an EMBL/GenBank/DDBJ whole genome shotgun (WGS) entry which is preliminary data.</text>
</comment>
<sequence length="59" mass="6695">MLIIRKAQREAREAVIAARFHGGAEPTNPYAKTTRSHIYWDMGRRRAELALADLMRVGA</sequence>
<reference evidence="1 2" key="1">
    <citation type="submission" date="2024-09" db="EMBL/GenBank/DDBJ databases">
        <authorList>
            <person name="Sun Q."/>
            <person name="Mori K."/>
        </authorList>
    </citation>
    <scope>NUCLEOTIDE SEQUENCE [LARGE SCALE GENOMIC DNA]</scope>
    <source>
        <strain evidence="1 2">CICC 11035S</strain>
    </source>
</reference>
<protein>
    <submittedName>
        <fullName evidence="1">Uncharacterized protein</fullName>
    </submittedName>
</protein>
<name>A0ABV6S447_9SPHN</name>
<dbReference type="EMBL" id="JBHLTM010000014">
    <property type="protein sequence ID" value="MFC0683574.1"/>
    <property type="molecule type" value="Genomic_DNA"/>
</dbReference>